<dbReference type="OrthoDB" id="9809668at2"/>
<keyword evidence="7" id="KW-0067">ATP-binding</keyword>
<keyword evidence="8" id="KW-0460">Magnesium</keyword>
<evidence type="ECO:0000313" key="12">
    <source>
        <dbReference type="Proteomes" id="UP000221024"/>
    </source>
</evidence>
<feature type="domain" description="Polymerase nucleotidyl transferase" evidence="10">
    <location>
        <begin position="21"/>
        <end position="89"/>
    </location>
</feature>
<keyword evidence="2" id="KW-1277">Toxin-antitoxin system</keyword>
<dbReference type="EMBL" id="PDEP01000001">
    <property type="protein sequence ID" value="PEN09553.1"/>
    <property type="molecule type" value="Genomic_DNA"/>
</dbReference>
<dbReference type="InterPro" id="IPR002934">
    <property type="entry name" value="Polymerase_NTP_transf_dom"/>
</dbReference>
<keyword evidence="3 11" id="KW-0808">Transferase</keyword>
<evidence type="ECO:0000259" key="10">
    <source>
        <dbReference type="Pfam" id="PF01909"/>
    </source>
</evidence>
<protein>
    <submittedName>
        <fullName evidence="11">Nucleotidyltransferase</fullName>
    </submittedName>
</protein>
<evidence type="ECO:0000256" key="6">
    <source>
        <dbReference type="ARBA" id="ARBA00022741"/>
    </source>
</evidence>
<evidence type="ECO:0000256" key="3">
    <source>
        <dbReference type="ARBA" id="ARBA00022679"/>
    </source>
</evidence>
<accession>A0A2H3NQN0</accession>
<dbReference type="CDD" id="cd05403">
    <property type="entry name" value="NT_KNTase_like"/>
    <property type="match status" value="1"/>
</dbReference>
<comment type="similarity">
    <text evidence="9">Belongs to the MntA antitoxin family.</text>
</comment>
<proteinExistence type="inferred from homology"/>
<dbReference type="PANTHER" id="PTHR33571:SF12">
    <property type="entry name" value="BSL3053 PROTEIN"/>
    <property type="match status" value="1"/>
</dbReference>
<dbReference type="GO" id="GO:0005524">
    <property type="term" value="F:ATP binding"/>
    <property type="evidence" value="ECO:0007669"/>
    <property type="project" value="UniProtKB-KW"/>
</dbReference>
<name>A0A2H3NQN0_9BACT</name>
<dbReference type="PANTHER" id="PTHR33571">
    <property type="entry name" value="SSL8005 PROTEIN"/>
    <property type="match status" value="1"/>
</dbReference>
<dbReference type="GO" id="GO:0046872">
    <property type="term" value="F:metal ion binding"/>
    <property type="evidence" value="ECO:0007669"/>
    <property type="project" value="UniProtKB-KW"/>
</dbReference>
<keyword evidence="6" id="KW-0547">Nucleotide-binding</keyword>
<sequence>MGTTGSRIRPEHRAMLVERLRPYASRIALFGSAARGALTPDSDIDVLLTLRPDDERPPLGLQWFALEEELHQLLGRPVELVTERALSRHMTSVATDLIVLYEDDK</sequence>
<gene>
    <name evidence="11" type="ORF">CRI93_02135</name>
</gene>
<comment type="cofactor">
    <cofactor evidence="1">
        <name>Mg(2+)</name>
        <dbReference type="ChEBI" id="CHEBI:18420"/>
    </cofactor>
</comment>
<dbReference type="Proteomes" id="UP000221024">
    <property type="component" value="Unassembled WGS sequence"/>
</dbReference>
<dbReference type="AlphaFoldDB" id="A0A2H3NQN0"/>
<keyword evidence="12" id="KW-1185">Reference proteome</keyword>
<comment type="caution">
    <text evidence="11">The sequence shown here is derived from an EMBL/GenBank/DDBJ whole genome shotgun (WGS) entry which is preliminary data.</text>
</comment>
<dbReference type="InterPro" id="IPR043519">
    <property type="entry name" value="NT_sf"/>
</dbReference>
<evidence type="ECO:0000256" key="7">
    <source>
        <dbReference type="ARBA" id="ARBA00022840"/>
    </source>
</evidence>
<evidence type="ECO:0000256" key="1">
    <source>
        <dbReference type="ARBA" id="ARBA00001946"/>
    </source>
</evidence>
<evidence type="ECO:0000313" key="11">
    <source>
        <dbReference type="EMBL" id="PEN09553.1"/>
    </source>
</evidence>
<dbReference type="GO" id="GO:0016779">
    <property type="term" value="F:nucleotidyltransferase activity"/>
    <property type="evidence" value="ECO:0007669"/>
    <property type="project" value="UniProtKB-KW"/>
</dbReference>
<evidence type="ECO:0000256" key="8">
    <source>
        <dbReference type="ARBA" id="ARBA00022842"/>
    </source>
</evidence>
<keyword evidence="4" id="KW-0548">Nucleotidyltransferase</keyword>
<organism evidence="11 12">
    <name type="scientific">Longimonas halophila</name>
    <dbReference type="NCBI Taxonomy" id="1469170"/>
    <lineage>
        <taxon>Bacteria</taxon>
        <taxon>Pseudomonadati</taxon>
        <taxon>Rhodothermota</taxon>
        <taxon>Rhodothermia</taxon>
        <taxon>Rhodothermales</taxon>
        <taxon>Salisaetaceae</taxon>
        <taxon>Longimonas</taxon>
    </lineage>
</organism>
<reference evidence="11 12" key="1">
    <citation type="submission" date="2017-10" db="EMBL/GenBank/DDBJ databases">
        <title>Draft genome of Longimonas halophila.</title>
        <authorList>
            <person name="Goh K.M."/>
            <person name="Shamsir M.S."/>
            <person name="Lim S.W."/>
        </authorList>
    </citation>
    <scope>NUCLEOTIDE SEQUENCE [LARGE SCALE GENOMIC DNA]</scope>
    <source>
        <strain evidence="11 12">KCTC 42399</strain>
    </source>
</reference>
<dbReference type="InterPro" id="IPR052038">
    <property type="entry name" value="Type-VII_TA_antitoxin"/>
</dbReference>
<evidence type="ECO:0000256" key="5">
    <source>
        <dbReference type="ARBA" id="ARBA00022723"/>
    </source>
</evidence>
<dbReference type="Pfam" id="PF01909">
    <property type="entry name" value="NTP_transf_2"/>
    <property type="match status" value="1"/>
</dbReference>
<dbReference type="Gene3D" id="3.30.460.10">
    <property type="entry name" value="Beta Polymerase, domain 2"/>
    <property type="match status" value="1"/>
</dbReference>
<dbReference type="SUPFAM" id="SSF81301">
    <property type="entry name" value="Nucleotidyltransferase"/>
    <property type="match status" value="1"/>
</dbReference>
<keyword evidence="5" id="KW-0479">Metal-binding</keyword>
<evidence type="ECO:0000256" key="4">
    <source>
        <dbReference type="ARBA" id="ARBA00022695"/>
    </source>
</evidence>
<evidence type="ECO:0000256" key="9">
    <source>
        <dbReference type="ARBA" id="ARBA00038276"/>
    </source>
</evidence>
<evidence type="ECO:0000256" key="2">
    <source>
        <dbReference type="ARBA" id="ARBA00022649"/>
    </source>
</evidence>